<dbReference type="InterPro" id="IPR052509">
    <property type="entry name" value="Metal_resp_DNA-bind_regulator"/>
</dbReference>
<feature type="domain" description="Transcription regulator PadR N-terminal" evidence="1">
    <location>
        <begin position="13"/>
        <end position="86"/>
    </location>
</feature>
<sequence>MSERVMQEPTLMVLTALADEPRHGYAIAQEVKSISQGRVVLRTGTLYSALERLANDGLIEVHHEEVVDGRNRRVYTLAAAGRARLAQEAQRLADSAREARRRLGLAVGEAGATA</sequence>
<evidence type="ECO:0000313" key="3">
    <source>
        <dbReference type="Proteomes" id="UP001352223"/>
    </source>
</evidence>
<keyword evidence="3" id="KW-1185">Reference proteome</keyword>
<dbReference type="Pfam" id="PF03551">
    <property type="entry name" value="PadR"/>
    <property type="match status" value="1"/>
</dbReference>
<protein>
    <submittedName>
        <fullName evidence="2">PadR family transcriptional regulator</fullName>
    </submittedName>
</protein>
<dbReference type="SUPFAM" id="SSF46785">
    <property type="entry name" value="Winged helix' DNA-binding domain"/>
    <property type="match status" value="1"/>
</dbReference>
<dbReference type="Proteomes" id="UP001352223">
    <property type="component" value="Unassembled WGS sequence"/>
</dbReference>
<dbReference type="EMBL" id="JAOZYB010000001">
    <property type="protein sequence ID" value="MEB3958698.1"/>
    <property type="molecule type" value="Genomic_DNA"/>
</dbReference>
<organism evidence="2 3">
    <name type="scientific">Streptomyces kunmingensis</name>
    <dbReference type="NCBI Taxonomy" id="68225"/>
    <lineage>
        <taxon>Bacteria</taxon>
        <taxon>Bacillati</taxon>
        <taxon>Actinomycetota</taxon>
        <taxon>Actinomycetes</taxon>
        <taxon>Kitasatosporales</taxon>
        <taxon>Streptomycetaceae</taxon>
        <taxon>Streptomyces</taxon>
    </lineage>
</organism>
<gene>
    <name evidence="2" type="ORF">OKJ48_00260</name>
</gene>
<name>A0ABU6C1W5_9ACTN</name>
<proteinExistence type="predicted"/>
<evidence type="ECO:0000313" key="2">
    <source>
        <dbReference type="EMBL" id="MEB3958698.1"/>
    </source>
</evidence>
<dbReference type="RefSeq" id="WP_324765682.1">
    <property type="nucleotide sequence ID" value="NZ_BAAATS010000022.1"/>
</dbReference>
<accession>A0ABU6C1W5</accession>
<dbReference type="InterPro" id="IPR036388">
    <property type="entry name" value="WH-like_DNA-bd_sf"/>
</dbReference>
<dbReference type="Gene3D" id="1.10.10.10">
    <property type="entry name" value="Winged helix-like DNA-binding domain superfamily/Winged helix DNA-binding domain"/>
    <property type="match status" value="1"/>
</dbReference>
<dbReference type="PANTHER" id="PTHR33169:SF14">
    <property type="entry name" value="TRANSCRIPTIONAL REGULATOR RV3488"/>
    <property type="match status" value="1"/>
</dbReference>
<dbReference type="InterPro" id="IPR036390">
    <property type="entry name" value="WH_DNA-bd_sf"/>
</dbReference>
<dbReference type="InterPro" id="IPR005149">
    <property type="entry name" value="Tscrpt_reg_PadR_N"/>
</dbReference>
<comment type="caution">
    <text evidence="2">The sequence shown here is derived from an EMBL/GenBank/DDBJ whole genome shotgun (WGS) entry which is preliminary data.</text>
</comment>
<evidence type="ECO:0000259" key="1">
    <source>
        <dbReference type="Pfam" id="PF03551"/>
    </source>
</evidence>
<dbReference type="PANTHER" id="PTHR33169">
    <property type="entry name" value="PADR-FAMILY TRANSCRIPTIONAL REGULATOR"/>
    <property type="match status" value="1"/>
</dbReference>
<reference evidence="2 3" key="1">
    <citation type="submission" date="2022-10" db="EMBL/GenBank/DDBJ databases">
        <authorList>
            <person name="Xie J."/>
            <person name="Shen N."/>
        </authorList>
    </citation>
    <scope>NUCLEOTIDE SEQUENCE [LARGE SCALE GENOMIC DNA]</scope>
    <source>
        <strain evidence="2 3">DSM 41681</strain>
    </source>
</reference>